<dbReference type="Proteomes" id="UP000315295">
    <property type="component" value="Unassembled WGS sequence"/>
</dbReference>
<evidence type="ECO:0000313" key="3">
    <source>
        <dbReference type="Proteomes" id="UP000315295"/>
    </source>
</evidence>
<keyword evidence="1" id="KW-1133">Transmembrane helix</keyword>
<name>A0A540KZQ1_MALBA</name>
<evidence type="ECO:0000256" key="1">
    <source>
        <dbReference type="SAM" id="Phobius"/>
    </source>
</evidence>
<proteinExistence type="predicted"/>
<dbReference type="AlphaFoldDB" id="A0A540KZQ1"/>
<feature type="transmembrane region" description="Helical" evidence="1">
    <location>
        <begin position="20"/>
        <end position="39"/>
    </location>
</feature>
<keyword evidence="1" id="KW-0812">Transmembrane</keyword>
<keyword evidence="1" id="KW-0472">Membrane</keyword>
<gene>
    <name evidence="2" type="ORF">C1H46_034732</name>
</gene>
<organism evidence="2 3">
    <name type="scientific">Malus baccata</name>
    <name type="common">Siberian crab apple</name>
    <name type="synonym">Pyrus baccata</name>
    <dbReference type="NCBI Taxonomy" id="106549"/>
    <lineage>
        <taxon>Eukaryota</taxon>
        <taxon>Viridiplantae</taxon>
        <taxon>Streptophyta</taxon>
        <taxon>Embryophyta</taxon>
        <taxon>Tracheophyta</taxon>
        <taxon>Spermatophyta</taxon>
        <taxon>Magnoliopsida</taxon>
        <taxon>eudicotyledons</taxon>
        <taxon>Gunneridae</taxon>
        <taxon>Pentapetalae</taxon>
        <taxon>rosids</taxon>
        <taxon>fabids</taxon>
        <taxon>Rosales</taxon>
        <taxon>Rosaceae</taxon>
        <taxon>Amygdaloideae</taxon>
        <taxon>Maleae</taxon>
        <taxon>Malus</taxon>
    </lineage>
</organism>
<evidence type="ECO:0000313" key="2">
    <source>
        <dbReference type="EMBL" id="TQD79704.1"/>
    </source>
</evidence>
<protein>
    <submittedName>
        <fullName evidence="2">Uncharacterized protein</fullName>
    </submittedName>
</protein>
<accession>A0A540KZQ1</accession>
<sequence>MVNLSEIDGLRLSFWNTGCGGIAALAIQLSLIGVVESIIKTLRMDSYLKAISFKNLERLQRAARLKNDAHTEAFQQARDENDAELTNIQAIFQDAFELKYIESYDLGYIIGFVGCDHQDGWDAYNKMAKIKKANFLIPPSMSNEIVELEVSKRTRLSDDFDDGSRSDTTCQLQSCSQPSICY</sequence>
<comment type="caution">
    <text evidence="2">The sequence shown here is derived from an EMBL/GenBank/DDBJ whole genome shotgun (WGS) entry which is preliminary data.</text>
</comment>
<dbReference type="EMBL" id="VIEB01000843">
    <property type="protein sequence ID" value="TQD79704.1"/>
    <property type="molecule type" value="Genomic_DNA"/>
</dbReference>
<reference evidence="2 3" key="1">
    <citation type="journal article" date="2019" name="G3 (Bethesda)">
        <title>Sequencing of a Wild Apple (Malus baccata) Genome Unravels the Differences Between Cultivated and Wild Apple Species Regarding Disease Resistance and Cold Tolerance.</title>
        <authorList>
            <person name="Chen X."/>
        </authorList>
    </citation>
    <scope>NUCLEOTIDE SEQUENCE [LARGE SCALE GENOMIC DNA]</scope>
    <source>
        <strain evidence="3">cv. Shandingzi</strain>
        <tissue evidence="2">Leaves</tissue>
    </source>
</reference>
<keyword evidence="3" id="KW-1185">Reference proteome</keyword>